<name>U2FZR0_9GAMM</name>
<evidence type="ECO:0000256" key="3">
    <source>
        <dbReference type="ARBA" id="ARBA00023180"/>
    </source>
</evidence>
<gene>
    <name evidence="5" type="ORF">SSPSH_001322</name>
</gene>
<dbReference type="GO" id="GO:0016787">
    <property type="term" value="F:hydrolase activity"/>
    <property type="evidence" value="ECO:0007669"/>
    <property type="project" value="TreeGrafter"/>
</dbReference>
<dbReference type="AlphaFoldDB" id="U2FZR0"/>
<keyword evidence="2" id="KW-0597">Phosphoprotein</keyword>
<dbReference type="Gene3D" id="2.120.10.30">
    <property type="entry name" value="TolB, C-terminal domain"/>
    <property type="match status" value="1"/>
</dbReference>
<feature type="domain" description="Strictosidine synthase conserved region" evidence="4">
    <location>
        <begin position="169"/>
        <end position="255"/>
    </location>
</feature>
<keyword evidence="3" id="KW-0325">Glycoprotein</keyword>
<dbReference type="Pfam" id="PF03088">
    <property type="entry name" value="Str_synth"/>
    <property type="match status" value="1"/>
</dbReference>
<dbReference type="InterPro" id="IPR011042">
    <property type="entry name" value="6-blade_b-propeller_TolB-like"/>
</dbReference>
<comment type="similarity">
    <text evidence="1">Belongs to the strictosidine synthase family.</text>
</comment>
<dbReference type="PANTHER" id="PTHR10426">
    <property type="entry name" value="STRICTOSIDINE SYNTHASE-RELATED"/>
    <property type="match status" value="1"/>
</dbReference>
<dbReference type="EC" id="4.3.3.2" evidence="5"/>
<evidence type="ECO:0000259" key="4">
    <source>
        <dbReference type="Pfam" id="PF03088"/>
    </source>
</evidence>
<dbReference type="GO" id="GO:0016829">
    <property type="term" value="F:lyase activity"/>
    <property type="evidence" value="ECO:0007669"/>
    <property type="project" value="UniProtKB-KW"/>
</dbReference>
<proteinExistence type="inferred from homology"/>
<dbReference type="PANTHER" id="PTHR10426:SF88">
    <property type="entry name" value="ADIPOCYTE PLASMA MEMBRANE-ASSOCIATED PROTEIN HEMOMUCIN-RELATED"/>
    <property type="match status" value="1"/>
</dbReference>
<dbReference type="GO" id="GO:0012505">
    <property type="term" value="C:endomembrane system"/>
    <property type="evidence" value="ECO:0007669"/>
    <property type="project" value="TreeGrafter"/>
</dbReference>
<dbReference type="Proteomes" id="UP000006242">
    <property type="component" value="Unassembled WGS sequence"/>
</dbReference>
<dbReference type="STRING" id="1033802.SSPSH_001322"/>
<protein>
    <submittedName>
        <fullName evidence="5">Strictosidine synthase protein</fullName>
        <ecNumber evidence="5">4.3.3.2</ecNumber>
    </submittedName>
</protein>
<reference evidence="5 6" key="2">
    <citation type="journal article" date="2013" name="PLoS ONE">
        <title>INDIGO - INtegrated Data Warehouse of MIcrobial GenOmes with Examples from the Red Sea Extremophiles.</title>
        <authorList>
            <person name="Alam I."/>
            <person name="Antunes A."/>
            <person name="Kamau A.A."/>
            <person name="Ba Alawi W."/>
            <person name="Kalkatawi M."/>
            <person name="Stingl U."/>
            <person name="Bajic V.B."/>
        </authorList>
    </citation>
    <scope>NUCLEOTIDE SEQUENCE [LARGE SCALE GENOMIC DNA]</scope>
    <source>
        <strain evidence="5 6">E1L3A</strain>
    </source>
</reference>
<dbReference type="InterPro" id="IPR018119">
    <property type="entry name" value="Strictosidine_synth_cons-reg"/>
</dbReference>
<sequence length="382" mass="40631">MKNLLTLLLLALVAFVAFALFWPSDFMPQPWSAPPAVTGAAPVKSAPLGQAERLAQGVATGPEDVAVDNEGHLYAGYDDGTIRRFDANGRNGEVFATTNGRPLGLAFTDKAVAPPDNTAQNGVPAESDAPQGQTLIVADADKGLLAINGEGDIKMLASGAEGLPFKFTDDVDVAENGTIYFTDASSKYGQNAYRTDILEHGGHGRLMEYDPNTGTVTVLLGGLQFANGVALSADDSYVLVTETGSYRVLRYWLTGDKAGQSDIFIDRLPGFPDGISHGADSDTFWVALFAPRNQMLDFAADKPWLRRIVFRLPEALQPAPAHVGSLLGIKSDGTVVTDLRDDATNAFAPITSVEEDGDTLYLGSLNADSFARIPRPEPETAP</sequence>
<dbReference type="Pfam" id="PF20067">
    <property type="entry name" value="SSL_N"/>
    <property type="match status" value="1"/>
</dbReference>
<reference evidence="5 6" key="1">
    <citation type="journal article" date="2011" name="J. Bacteriol.">
        <title>Genome sequence of Salinisphaera shabanensis, a gammaproteobacterium from the harsh, variable environment of the brine-seawater interface of the Shaban Deep in the Red Sea.</title>
        <authorList>
            <person name="Antunes A."/>
            <person name="Alam I."/>
            <person name="Bajic V.B."/>
            <person name="Stingl U."/>
        </authorList>
    </citation>
    <scope>NUCLEOTIDE SEQUENCE [LARGE SCALE GENOMIC DNA]</scope>
    <source>
        <strain evidence="5 6">E1L3A</strain>
    </source>
</reference>
<organism evidence="5 6">
    <name type="scientific">Salinisphaera shabanensis E1L3A</name>
    <dbReference type="NCBI Taxonomy" id="1033802"/>
    <lineage>
        <taxon>Bacteria</taxon>
        <taxon>Pseudomonadati</taxon>
        <taxon>Pseudomonadota</taxon>
        <taxon>Gammaproteobacteria</taxon>
        <taxon>Salinisphaerales</taxon>
        <taxon>Salinisphaeraceae</taxon>
        <taxon>Salinisphaera</taxon>
    </lineage>
</organism>
<evidence type="ECO:0000256" key="1">
    <source>
        <dbReference type="ARBA" id="ARBA00009191"/>
    </source>
</evidence>
<evidence type="ECO:0000313" key="5">
    <source>
        <dbReference type="EMBL" id="ERJ19558.1"/>
    </source>
</evidence>
<dbReference type="RefSeq" id="WP_006912821.1">
    <property type="nucleotide sequence ID" value="NZ_AFNV02000008.1"/>
</dbReference>
<accession>U2FZR0</accession>
<evidence type="ECO:0000256" key="2">
    <source>
        <dbReference type="ARBA" id="ARBA00022553"/>
    </source>
</evidence>
<comment type="caution">
    <text evidence="5">The sequence shown here is derived from an EMBL/GenBank/DDBJ whole genome shotgun (WGS) entry which is preliminary data.</text>
</comment>
<keyword evidence="5" id="KW-0456">Lyase</keyword>
<dbReference type="EMBL" id="AFNV02000008">
    <property type="protein sequence ID" value="ERJ19558.1"/>
    <property type="molecule type" value="Genomic_DNA"/>
</dbReference>
<keyword evidence="6" id="KW-1185">Reference proteome</keyword>
<dbReference type="OrthoDB" id="9775406at2"/>
<evidence type="ECO:0000313" key="6">
    <source>
        <dbReference type="Proteomes" id="UP000006242"/>
    </source>
</evidence>
<dbReference type="eggNOG" id="COG3386">
    <property type="taxonomic scope" value="Bacteria"/>
</dbReference>
<dbReference type="SUPFAM" id="SSF63829">
    <property type="entry name" value="Calcium-dependent phosphotriesterase"/>
    <property type="match status" value="1"/>
</dbReference>